<dbReference type="Gene3D" id="3.40.720.10">
    <property type="entry name" value="Alkaline Phosphatase, subunit A"/>
    <property type="match status" value="1"/>
</dbReference>
<accession>A0A9D2MPR2</accession>
<name>A0A9D2MPR2_9FIRM</name>
<evidence type="ECO:0000313" key="1">
    <source>
        <dbReference type="EMBL" id="HJB89982.1"/>
    </source>
</evidence>
<dbReference type="SUPFAM" id="SSF53649">
    <property type="entry name" value="Alkaline phosphatase-like"/>
    <property type="match status" value="1"/>
</dbReference>
<dbReference type="InterPro" id="IPR017850">
    <property type="entry name" value="Alkaline_phosphatase_core_sf"/>
</dbReference>
<reference evidence="1" key="2">
    <citation type="submission" date="2021-04" db="EMBL/GenBank/DDBJ databases">
        <authorList>
            <person name="Gilroy R."/>
        </authorList>
    </citation>
    <scope>NUCLEOTIDE SEQUENCE</scope>
    <source>
        <strain evidence="1">USAMLcec3-2134</strain>
    </source>
</reference>
<proteinExistence type="predicted"/>
<dbReference type="EMBL" id="DWXE01000003">
    <property type="protein sequence ID" value="HJB89982.1"/>
    <property type="molecule type" value="Genomic_DNA"/>
</dbReference>
<reference evidence="1" key="1">
    <citation type="journal article" date="2021" name="PeerJ">
        <title>Extensive microbial diversity within the chicken gut microbiome revealed by metagenomics and culture.</title>
        <authorList>
            <person name="Gilroy R."/>
            <person name="Ravi A."/>
            <person name="Getino M."/>
            <person name="Pursley I."/>
            <person name="Horton D.L."/>
            <person name="Alikhan N.F."/>
            <person name="Baker D."/>
            <person name="Gharbi K."/>
            <person name="Hall N."/>
            <person name="Watson M."/>
            <person name="Adriaenssens E.M."/>
            <person name="Foster-Nyarko E."/>
            <person name="Jarju S."/>
            <person name="Secka A."/>
            <person name="Antonio M."/>
            <person name="Oren A."/>
            <person name="Chaudhuri R.R."/>
            <person name="La Ragione R."/>
            <person name="Hildebrand F."/>
            <person name="Pallen M.J."/>
        </authorList>
    </citation>
    <scope>NUCLEOTIDE SEQUENCE</scope>
    <source>
        <strain evidence="1">USAMLcec3-2134</strain>
    </source>
</reference>
<gene>
    <name evidence="1" type="ORF">H9763_00750</name>
</gene>
<comment type="caution">
    <text evidence="1">The sequence shown here is derived from an EMBL/GenBank/DDBJ whole genome shotgun (WGS) entry which is preliminary data.</text>
</comment>
<dbReference type="Proteomes" id="UP000886883">
    <property type="component" value="Unassembled WGS sequence"/>
</dbReference>
<evidence type="ECO:0000313" key="2">
    <source>
        <dbReference type="Proteomes" id="UP000886883"/>
    </source>
</evidence>
<dbReference type="GO" id="GO:0016787">
    <property type="term" value="F:hydrolase activity"/>
    <property type="evidence" value="ECO:0007669"/>
    <property type="project" value="UniProtKB-ARBA"/>
</dbReference>
<dbReference type="PANTHER" id="PTHR10151:SF120">
    <property type="entry name" value="BIS(5'-ADENOSYL)-TRIPHOSPHATASE"/>
    <property type="match status" value="1"/>
</dbReference>
<dbReference type="Pfam" id="PF01663">
    <property type="entry name" value="Phosphodiest"/>
    <property type="match status" value="1"/>
</dbReference>
<dbReference type="InterPro" id="IPR002591">
    <property type="entry name" value="Phosphodiest/P_Trfase"/>
</dbReference>
<organism evidence="1 2">
    <name type="scientific">Candidatus Eisenbergiella merdigallinarum</name>
    <dbReference type="NCBI Taxonomy" id="2838552"/>
    <lineage>
        <taxon>Bacteria</taxon>
        <taxon>Bacillati</taxon>
        <taxon>Bacillota</taxon>
        <taxon>Clostridia</taxon>
        <taxon>Lachnospirales</taxon>
        <taxon>Lachnospiraceae</taxon>
        <taxon>Eisenbergiella</taxon>
    </lineage>
</organism>
<dbReference type="PANTHER" id="PTHR10151">
    <property type="entry name" value="ECTONUCLEOTIDE PYROPHOSPHATASE/PHOSPHODIESTERASE"/>
    <property type="match status" value="1"/>
</dbReference>
<dbReference type="CDD" id="cd16018">
    <property type="entry name" value="Enpp"/>
    <property type="match status" value="1"/>
</dbReference>
<protein>
    <submittedName>
        <fullName evidence="1">Ectonucleotide pyrophosphatase/phosphodiesterase</fullName>
    </submittedName>
</protein>
<sequence length="424" mass="48276">MMVISLDAVGNQDLEYMNTLPNFRAFFQKAALCGRVESVYPSLTYPAHTSILTGRKPIHHGIINNTKLQPGRERPDWIYQRKYIKSTTLWDEARKQGIRTAALLWPVAGRSKIPFCVPEVMVTRKWQTQILVNAMNGPVFYQLDLNRRFGHLRDGIRQPALDDFIQASALYTIRKYNPGLFFLHLTDVDTNRHIYGVNHPKAREALARHDSRLGDILRALRETGDMERTAVFLLGDHYQKDARRIAFVNCILRREGLIDIRDGKVKGWRAVAKSCDGSCYVYLNPKARRDPSLAKRVESIVKELEKREDFGIGRIFSREQAAALGADPDCFLMLEAREGWYFLDDWKREQLPVEEEKAHKMRGTHGYLPDGEGYGTFFAAAGCGIRPVAVNRKIALWDEGVTIAELMGLSLGDADGNVLREILL</sequence>
<dbReference type="AlphaFoldDB" id="A0A9D2MPR2"/>